<keyword evidence="3" id="KW-1185">Reference proteome</keyword>
<evidence type="ECO:0000313" key="2">
    <source>
        <dbReference type="EMBL" id="SDQ84049.1"/>
    </source>
</evidence>
<dbReference type="Proteomes" id="UP000217103">
    <property type="component" value="Unassembled WGS sequence"/>
</dbReference>
<sequence>MNARASAAVLRPGDGDGAVIEATKEDTAAKAPGSVNGVRR</sequence>
<reference evidence="2 3" key="1">
    <citation type="submission" date="2016-10" db="EMBL/GenBank/DDBJ databases">
        <authorList>
            <person name="de Groot N.N."/>
        </authorList>
    </citation>
    <scope>NUCLEOTIDE SEQUENCE [LARGE SCALE GENOMIC DNA]</scope>
    <source>
        <strain evidence="2 3">DSM 43794</strain>
    </source>
</reference>
<organism evidence="2 3">
    <name type="scientific">Thermostaphylospora chromogena</name>
    <dbReference type="NCBI Taxonomy" id="35622"/>
    <lineage>
        <taxon>Bacteria</taxon>
        <taxon>Bacillati</taxon>
        <taxon>Actinomycetota</taxon>
        <taxon>Actinomycetes</taxon>
        <taxon>Streptosporangiales</taxon>
        <taxon>Thermomonosporaceae</taxon>
        <taxon>Thermostaphylospora</taxon>
    </lineage>
</organism>
<dbReference type="EMBL" id="FNKK01000002">
    <property type="protein sequence ID" value="SDQ84049.1"/>
    <property type="molecule type" value="Genomic_DNA"/>
</dbReference>
<protein>
    <submittedName>
        <fullName evidence="2">Uncharacterized protein</fullName>
    </submittedName>
</protein>
<feature type="region of interest" description="Disordered" evidence="1">
    <location>
        <begin position="1"/>
        <end position="40"/>
    </location>
</feature>
<accession>A0A1H1E6E6</accession>
<evidence type="ECO:0000256" key="1">
    <source>
        <dbReference type="SAM" id="MobiDB-lite"/>
    </source>
</evidence>
<proteinExistence type="predicted"/>
<name>A0A1H1E6E6_9ACTN</name>
<dbReference type="AlphaFoldDB" id="A0A1H1E6E6"/>
<gene>
    <name evidence="2" type="ORF">SAMN04489764_2326</name>
</gene>
<evidence type="ECO:0000313" key="3">
    <source>
        <dbReference type="Proteomes" id="UP000217103"/>
    </source>
</evidence>